<accession>A0A0A7SXH2</accession>
<evidence type="ECO:0000256" key="2">
    <source>
        <dbReference type="ARBA" id="ARBA00023211"/>
    </source>
</evidence>
<organism evidence="5 6">
    <name type="scientific">Lactococcus lactis subsp. lactis</name>
    <name type="common">Streptococcus lactis</name>
    <dbReference type="NCBI Taxonomy" id="1360"/>
    <lineage>
        <taxon>Bacteria</taxon>
        <taxon>Bacillati</taxon>
        <taxon>Bacillota</taxon>
        <taxon>Bacilli</taxon>
        <taxon>Lactobacillales</taxon>
        <taxon>Streptococcaceae</taxon>
        <taxon>Lactococcus</taxon>
    </lineage>
</organism>
<sequence length="640" mass="73837">MDKKYYQLLKKQFSSKEAVLTEIINLSAICELPKATEHFMSDVHGEYDAFNHVLRNGSGSIKEKLRDCFPEFSATEISSLATLIYYPQEKLDSECQLKETEEFENYCQINLVYLLKTVKFVGQKYTRSKVRKAFPEKFRYILEELINEVDSTTDKRDYFDSILSQLQNLGELTRLIVALADTIRRLTVDHLHVVGDIYDRGPYPDKIIDRLIKMPSVDVQWGNHDIVWMAAFSGSPLAMMNVIRICARYGNLDILEESYGINLRMILEYAERYYEPSEAFQPRLVDGVRLSDDEKALLNKLQEATAILQFKLESQLIKRRPDFQLEHRDVLHFIDFSEKTIKLGTEVYELTDFQAPTVNPEQPESLTAEEEKIISHLLNNFRSSDKLKRHVEFLQEKGAMYLSYNGNLLIHGCLPLHENGDFKSFTVNKEAHAGRDLLDFFDQEVRKCLAHPENSTDLATDLMWYLWVGECSSLFGKTAMTTFERYYIKDKKTHVEKKNPYYQLREEAEIIRKILENFGLDEGGHLVNGHTPIKEKNGENPIKADGKLIVIDGGFAKAYQKETGIAGYTLLYNSFGIQLVAHQPFSTVKEAVEKGTDIISLKRLVAEVDQRKRVKDTNVGQTLLSEIADLEVLFEHYEEF</sequence>
<dbReference type="RefSeq" id="WP_033899336.1">
    <property type="nucleotide sequence ID" value="NZ_BJMA01000032.1"/>
</dbReference>
<dbReference type="AlphaFoldDB" id="A0A0A7SXH2"/>
<comment type="pathway">
    <text evidence="4">Carbohydrate biosynthesis; gluconeogenesis.</text>
</comment>
<dbReference type="InterPro" id="IPR009164">
    <property type="entry name" value="FBPtase_class3"/>
</dbReference>
<dbReference type="HAMAP" id="MF_01854">
    <property type="entry name" value="FBPase_class3"/>
    <property type="match status" value="1"/>
</dbReference>
<comment type="catalytic activity">
    <reaction evidence="4">
        <text>beta-D-fructose 1,6-bisphosphate + H2O = beta-D-fructose 6-phosphate + phosphate</text>
        <dbReference type="Rhea" id="RHEA:11064"/>
        <dbReference type="ChEBI" id="CHEBI:15377"/>
        <dbReference type="ChEBI" id="CHEBI:32966"/>
        <dbReference type="ChEBI" id="CHEBI:43474"/>
        <dbReference type="ChEBI" id="CHEBI:57634"/>
        <dbReference type="EC" id="3.1.3.11"/>
    </reaction>
</comment>
<protein>
    <recommendedName>
        <fullName evidence="4">Fructose-1,6-bisphosphatase class 3</fullName>
        <shortName evidence="4">FBPase class 3</shortName>
        <ecNumber evidence="4">3.1.3.11</ecNumber>
    </recommendedName>
    <alternativeName>
        <fullName evidence="4">D-fructose-1,6-bisphosphate 1-phosphohydrolase class 3</fullName>
    </alternativeName>
</protein>
<dbReference type="GO" id="GO:0042132">
    <property type="term" value="F:fructose 1,6-bisphosphate 1-phosphatase activity"/>
    <property type="evidence" value="ECO:0007669"/>
    <property type="project" value="UniProtKB-UniRule"/>
</dbReference>
<keyword evidence="2 4" id="KW-0464">Manganese</keyword>
<dbReference type="Gene3D" id="3.60.21.10">
    <property type="match status" value="1"/>
</dbReference>
<gene>
    <name evidence="4" type="primary">fbp</name>
    <name evidence="5" type="ORF">LL275_0293</name>
</gene>
<proteinExistence type="inferred from homology"/>
<dbReference type="Pfam" id="PF06874">
    <property type="entry name" value="FBPase_2"/>
    <property type="match status" value="1"/>
</dbReference>
<dbReference type="EC" id="3.1.3.11" evidence="4"/>
<name>A0A0A7SXH2_LACLL</name>
<keyword evidence="1 4" id="KW-0378">Hydrolase</keyword>
<evidence type="ECO:0000313" key="6">
    <source>
        <dbReference type="Proteomes" id="UP000192085"/>
    </source>
</evidence>
<reference evidence="5 6" key="1">
    <citation type="journal article" date="2017" name="BMC Genomics">
        <title>Comparative and functional genomics of the Lactococcus lactis taxon; insights into evolution and niche adaptation.</title>
        <authorList>
            <person name="Kelleher P."/>
            <person name="Bottacini F."/>
            <person name="Mahony J."/>
            <person name="Kilcawley K.N."/>
            <person name="van Sinderen D."/>
        </authorList>
    </citation>
    <scope>NUCLEOTIDE SEQUENCE [LARGE SCALE GENOMIC DNA]</scope>
    <source>
        <strain evidence="5 6">275</strain>
    </source>
</reference>
<keyword evidence="3 4" id="KW-0119">Carbohydrate metabolism</keyword>
<dbReference type="InterPro" id="IPR029052">
    <property type="entry name" value="Metallo-depent_PP-like"/>
</dbReference>
<dbReference type="UniPathway" id="UPA00138"/>
<dbReference type="Proteomes" id="UP000192085">
    <property type="component" value="Chromosome"/>
</dbReference>
<comment type="cofactor">
    <cofactor evidence="4">
        <name>Mn(2+)</name>
        <dbReference type="ChEBI" id="CHEBI:29035"/>
    </cofactor>
</comment>
<dbReference type="GO" id="GO:0006094">
    <property type="term" value="P:gluconeogenesis"/>
    <property type="evidence" value="ECO:0007669"/>
    <property type="project" value="UniProtKB-UniRule"/>
</dbReference>
<dbReference type="SUPFAM" id="SSF56300">
    <property type="entry name" value="Metallo-dependent phosphatases"/>
    <property type="match status" value="1"/>
</dbReference>
<evidence type="ECO:0000256" key="3">
    <source>
        <dbReference type="ARBA" id="ARBA00023277"/>
    </source>
</evidence>
<dbReference type="EMBL" id="CP015897">
    <property type="protein sequence ID" value="ARD97930.1"/>
    <property type="molecule type" value="Genomic_DNA"/>
</dbReference>
<comment type="similarity">
    <text evidence="4">Belongs to the FBPase class 3 family.</text>
</comment>
<evidence type="ECO:0000313" key="5">
    <source>
        <dbReference type="EMBL" id="ARD97930.1"/>
    </source>
</evidence>
<evidence type="ECO:0000256" key="1">
    <source>
        <dbReference type="ARBA" id="ARBA00022801"/>
    </source>
</evidence>
<evidence type="ECO:0000256" key="4">
    <source>
        <dbReference type="HAMAP-Rule" id="MF_01854"/>
    </source>
</evidence>
<dbReference type="PIRSF" id="PIRSF000906">
    <property type="entry name" value="FBPtase_Bacill"/>
    <property type="match status" value="1"/>
</dbReference>